<dbReference type="AlphaFoldDB" id="A0A8H7RVR2"/>
<gene>
    <name evidence="2" type="ORF">INT45_001805</name>
</gene>
<dbReference type="EMBL" id="JAEPRB010000293">
    <property type="protein sequence ID" value="KAG2217518.1"/>
    <property type="molecule type" value="Genomic_DNA"/>
</dbReference>
<dbReference type="Proteomes" id="UP000646827">
    <property type="component" value="Unassembled WGS sequence"/>
</dbReference>
<evidence type="ECO:0000313" key="3">
    <source>
        <dbReference type="Proteomes" id="UP000646827"/>
    </source>
</evidence>
<keyword evidence="3" id="KW-1185">Reference proteome</keyword>
<feature type="signal peptide" evidence="1">
    <location>
        <begin position="1"/>
        <end position="27"/>
    </location>
</feature>
<proteinExistence type="predicted"/>
<evidence type="ECO:0000313" key="2">
    <source>
        <dbReference type="EMBL" id="KAG2217518.1"/>
    </source>
</evidence>
<sequence length="77" mass="8312">MKTTFSIFTSGTIALFLVLALFQSVNADEVRESWHNSGDGRWDGGGCNCGGWNGGGWNGDGWNGGHYGEGGHNYRRD</sequence>
<accession>A0A8H7RVR2</accession>
<dbReference type="OrthoDB" id="10468649at2759"/>
<reference evidence="2 3" key="1">
    <citation type="submission" date="2020-12" db="EMBL/GenBank/DDBJ databases">
        <title>Metabolic potential, ecology and presence of endohyphal bacteria is reflected in genomic diversity of Mucoromycotina.</title>
        <authorList>
            <person name="Muszewska A."/>
            <person name="Okrasinska A."/>
            <person name="Steczkiewicz K."/>
            <person name="Drgas O."/>
            <person name="Orlowska M."/>
            <person name="Perlinska-Lenart U."/>
            <person name="Aleksandrzak-Piekarczyk T."/>
            <person name="Szatraj K."/>
            <person name="Zielenkiewicz U."/>
            <person name="Pilsyk S."/>
            <person name="Malc E."/>
            <person name="Mieczkowski P."/>
            <person name="Kruszewska J.S."/>
            <person name="Biernat P."/>
            <person name="Pawlowska J."/>
        </authorList>
    </citation>
    <scope>NUCLEOTIDE SEQUENCE [LARGE SCALE GENOMIC DNA]</scope>
    <source>
        <strain evidence="2 3">CBS 142.35</strain>
    </source>
</reference>
<feature type="chain" id="PRO_5034366053" evidence="1">
    <location>
        <begin position="28"/>
        <end position="77"/>
    </location>
</feature>
<name>A0A8H7RVR2_9FUNG</name>
<keyword evidence="1" id="KW-0732">Signal</keyword>
<protein>
    <submittedName>
        <fullName evidence="2">Uncharacterized protein</fullName>
    </submittedName>
</protein>
<evidence type="ECO:0000256" key="1">
    <source>
        <dbReference type="SAM" id="SignalP"/>
    </source>
</evidence>
<comment type="caution">
    <text evidence="2">The sequence shown here is derived from an EMBL/GenBank/DDBJ whole genome shotgun (WGS) entry which is preliminary data.</text>
</comment>
<organism evidence="2 3">
    <name type="scientific">Circinella minor</name>
    <dbReference type="NCBI Taxonomy" id="1195481"/>
    <lineage>
        <taxon>Eukaryota</taxon>
        <taxon>Fungi</taxon>
        <taxon>Fungi incertae sedis</taxon>
        <taxon>Mucoromycota</taxon>
        <taxon>Mucoromycotina</taxon>
        <taxon>Mucoromycetes</taxon>
        <taxon>Mucorales</taxon>
        <taxon>Lichtheimiaceae</taxon>
        <taxon>Circinella</taxon>
    </lineage>
</organism>